<dbReference type="Proteomes" id="UP001165186">
    <property type="component" value="Unassembled WGS sequence"/>
</dbReference>
<sequence length="418" mass="45206">MAEPFSSLSGVGAAGAIINSSVSVTQKLFELKAVGDQTRDLLETSEQINTTLEYARTLRRRKSKILSTFEKRWIDGVLDTTEKAVRGVASLIEPARVDIRTKGRISLATRGLFVLRDSPNVSASLARLGIASQSLNTAMGTLCSRDGSAYQAQSYQPPAETKPAPPSYEESQGPGLRPRRRESGIPAKPELGVDASVGTSGWSMYREEPQIPAYPVGLGGGGAQSPVHRREPMSPGYREELKTPLYPDELKTPPYPTTSPFPFPERPRAAPYPETFPFPDVTAQFNSQVHRTPFPGADGLQVCKTPQLVQSPMDLTEAMDGLHVCSDWEPVERCQTPTELEFQLASPQSPPPSDSYSLGRTPLTQLEFGAPGPQSPLTSESYGLGQTNTTASTATEASSCLGQGRSRRRAWLVQRAGG</sequence>
<name>A0ACB5S278_9PEZI</name>
<gene>
    <name evidence="1" type="primary">g8866</name>
    <name evidence="1" type="ORF">NpPPO83_00008866</name>
</gene>
<comment type="caution">
    <text evidence="1">The sequence shown here is derived from an EMBL/GenBank/DDBJ whole genome shotgun (WGS) entry which is preliminary data.</text>
</comment>
<accession>A0ACB5S278</accession>
<reference evidence="1" key="1">
    <citation type="submission" date="2024-09" db="EMBL/GenBank/DDBJ databases">
        <title>Draft Genome Sequences of Neofusicoccum parvum.</title>
        <authorList>
            <person name="Ashida A."/>
            <person name="Camagna M."/>
            <person name="Tanaka A."/>
            <person name="Takemoto D."/>
        </authorList>
    </citation>
    <scope>NUCLEOTIDE SEQUENCE</scope>
    <source>
        <strain evidence="1">PPO83</strain>
    </source>
</reference>
<evidence type="ECO:0000313" key="1">
    <source>
        <dbReference type="EMBL" id="GME26506.1"/>
    </source>
</evidence>
<evidence type="ECO:0000313" key="2">
    <source>
        <dbReference type="Proteomes" id="UP001165186"/>
    </source>
</evidence>
<proteinExistence type="predicted"/>
<dbReference type="EMBL" id="BSXG01000028">
    <property type="protein sequence ID" value="GME26506.1"/>
    <property type="molecule type" value="Genomic_DNA"/>
</dbReference>
<keyword evidence="2" id="KW-1185">Reference proteome</keyword>
<protein>
    <submittedName>
        <fullName evidence="1">Uncharacterized protein</fullName>
    </submittedName>
</protein>
<organism evidence="1 2">
    <name type="scientific">Neofusicoccum parvum</name>
    <dbReference type="NCBI Taxonomy" id="310453"/>
    <lineage>
        <taxon>Eukaryota</taxon>
        <taxon>Fungi</taxon>
        <taxon>Dikarya</taxon>
        <taxon>Ascomycota</taxon>
        <taxon>Pezizomycotina</taxon>
        <taxon>Dothideomycetes</taxon>
        <taxon>Dothideomycetes incertae sedis</taxon>
        <taxon>Botryosphaeriales</taxon>
        <taxon>Botryosphaeriaceae</taxon>
        <taxon>Neofusicoccum</taxon>
    </lineage>
</organism>